<dbReference type="STRING" id="56216.A0A1A6HSP9"/>
<comment type="subcellular location">
    <subcellularLocation>
        <location evidence="1">Nucleus</location>
    </subcellularLocation>
</comment>
<evidence type="ECO:0000256" key="4">
    <source>
        <dbReference type="ARBA" id="ARBA00023015"/>
    </source>
</evidence>
<dbReference type="Pfam" id="PF03847">
    <property type="entry name" value="TFIID_20kDa"/>
    <property type="match status" value="2"/>
</dbReference>
<name>A0A1A6HSP9_NEOLE</name>
<evidence type="ECO:0000313" key="8">
    <source>
        <dbReference type="EMBL" id="OBS81286.1"/>
    </source>
</evidence>
<comment type="similarity">
    <text evidence="2">Belongs to the TAF12 family.</text>
</comment>
<dbReference type="PANTHER" id="PTHR12264">
    <property type="entry name" value="TRANSCRIPTION INITIATION FACTOR TFIID SUBUNIT 12"/>
    <property type="match status" value="1"/>
</dbReference>
<evidence type="ECO:0000256" key="2">
    <source>
        <dbReference type="ARBA" id="ARBA00007530"/>
    </source>
</evidence>
<evidence type="ECO:0000256" key="6">
    <source>
        <dbReference type="ARBA" id="ARBA00023242"/>
    </source>
</evidence>
<evidence type="ECO:0000256" key="1">
    <source>
        <dbReference type="ARBA" id="ARBA00004123"/>
    </source>
</evidence>
<protein>
    <recommendedName>
        <fullName evidence="3">Transcription initiation factor TFIID subunit 12</fullName>
    </recommendedName>
</protein>
<keyword evidence="9" id="KW-1185">Reference proteome</keyword>
<dbReference type="GO" id="GO:0046982">
    <property type="term" value="F:protein heterodimerization activity"/>
    <property type="evidence" value="ECO:0007669"/>
    <property type="project" value="InterPro"/>
</dbReference>
<dbReference type="InterPro" id="IPR009072">
    <property type="entry name" value="Histone-fold"/>
</dbReference>
<accession>A0A1A6HSP9</accession>
<dbReference type="InterPro" id="IPR003228">
    <property type="entry name" value="TFIID_TAF12_dom"/>
</dbReference>
<dbReference type="GO" id="GO:0051123">
    <property type="term" value="P:RNA polymerase II preinitiation complex assembly"/>
    <property type="evidence" value="ECO:0007669"/>
    <property type="project" value="TreeGrafter"/>
</dbReference>
<comment type="caution">
    <text evidence="8">The sequence shown here is derived from an EMBL/GenBank/DDBJ whole genome shotgun (WGS) entry which is preliminary data.</text>
</comment>
<organism evidence="8 9">
    <name type="scientific">Neotoma lepida</name>
    <name type="common">Desert woodrat</name>
    <dbReference type="NCBI Taxonomy" id="56216"/>
    <lineage>
        <taxon>Eukaryota</taxon>
        <taxon>Metazoa</taxon>
        <taxon>Chordata</taxon>
        <taxon>Craniata</taxon>
        <taxon>Vertebrata</taxon>
        <taxon>Euteleostomi</taxon>
        <taxon>Mammalia</taxon>
        <taxon>Eutheria</taxon>
        <taxon>Euarchontoglires</taxon>
        <taxon>Glires</taxon>
        <taxon>Rodentia</taxon>
        <taxon>Myomorpha</taxon>
        <taxon>Muroidea</taxon>
        <taxon>Cricetidae</taxon>
        <taxon>Neotominae</taxon>
        <taxon>Neotoma</taxon>
    </lineage>
</organism>
<feature type="domain" description="Transcription initiation factor TFIID subunit 12" evidence="7">
    <location>
        <begin position="113"/>
        <end position="153"/>
    </location>
</feature>
<sequence length="155" mass="17765">MSHTLCGREEWGFSTHVPYISWKIGLGKFDISKRKNYSTYGVTKLYILKTIRIKMMSLDLIREVDPNEQWAEDVEGMLLKIADDFIDSVVTIACQMLLKIADDFIDSVVTIACQMLLKIADDFIDSVVTIACQLLSNYKPSTPEVKYLHLYLECQ</sequence>
<dbReference type="InterPro" id="IPR037794">
    <property type="entry name" value="TAF12"/>
</dbReference>
<dbReference type="AlphaFoldDB" id="A0A1A6HSP9"/>
<evidence type="ECO:0000259" key="7">
    <source>
        <dbReference type="Pfam" id="PF03847"/>
    </source>
</evidence>
<dbReference type="GO" id="GO:0000124">
    <property type="term" value="C:SAGA complex"/>
    <property type="evidence" value="ECO:0007669"/>
    <property type="project" value="InterPro"/>
</dbReference>
<evidence type="ECO:0000313" key="9">
    <source>
        <dbReference type="Proteomes" id="UP000092124"/>
    </source>
</evidence>
<evidence type="ECO:0000256" key="5">
    <source>
        <dbReference type="ARBA" id="ARBA00023163"/>
    </source>
</evidence>
<dbReference type="PANTHER" id="PTHR12264:SF21">
    <property type="entry name" value="TRANSCRIPTION INITIATION FACTOR TFIID SUBUNIT 12"/>
    <property type="match status" value="1"/>
</dbReference>
<dbReference type="Gene3D" id="1.10.20.10">
    <property type="entry name" value="Histone, subunit A"/>
    <property type="match status" value="2"/>
</dbReference>
<keyword evidence="5" id="KW-0804">Transcription</keyword>
<dbReference type="Proteomes" id="UP000092124">
    <property type="component" value="Unassembled WGS sequence"/>
</dbReference>
<gene>
    <name evidence="8" type="ORF">A6R68_20505</name>
</gene>
<evidence type="ECO:0000256" key="3">
    <source>
        <dbReference type="ARBA" id="ARBA00017484"/>
    </source>
</evidence>
<dbReference type="GO" id="GO:0005669">
    <property type="term" value="C:transcription factor TFIID complex"/>
    <property type="evidence" value="ECO:0007669"/>
    <property type="project" value="InterPro"/>
</dbReference>
<feature type="domain" description="Transcription initiation factor TFIID subunit 12" evidence="7">
    <location>
        <begin position="58"/>
        <end position="96"/>
    </location>
</feature>
<dbReference type="GO" id="GO:0003677">
    <property type="term" value="F:DNA binding"/>
    <property type="evidence" value="ECO:0007669"/>
    <property type="project" value="TreeGrafter"/>
</dbReference>
<proteinExistence type="inferred from homology"/>
<dbReference type="GO" id="GO:0017025">
    <property type="term" value="F:TBP-class protein binding"/>
    <property type="evidence" value="ECO:0007669"/>
    <property type="project" value="TreeGrafter"/>
</dbReference>
<keyword evidence="4" id="KW-0805">Transcription regulation</keyword>
<reference evidence="8 9" key="1">
    <citation type="submission" date="2016-06" db="EMBL/GenBank/DDBJ databases">
        <title>The Draft Genome Sequence and Annotation of the Desert Woodrat Neotoma lepida.</title>
        <authorList>
            <person name="Campbell M."/>
            <person name="Oakeson K.F."/>
            <person name="Yandell M."/>
            <person name="Halpert J.R."/>
            <person name="Dearing D."/>
        </authorList>
    </citation>
    <scope>NUCLEOTIDE SEQUENCE [LARGE SCALE GENOMIC DNA]</scope>
    <source>
        <strain evidence="8">417</strain>
        <tissue evidence="8">Liver</tissue>
    </source>
</reference>
<dbReference type="EMBL" id="LZPO01017283">
    <property type="protein sequence ID" value="OBS81286.1"/>
    <property type="molecule type" value="Genomic_DNA"/>
</dbReference>
<keyword evidence="6" id="KW-0539">Nucleus</keyword>
<dbReference type="OrthoDB" id="2193432at2759"/>